<dbReference type="GO" id="GO:0045337">
    <property type="term" value="P:farnesyl diphosphate biosynthetic process"/>
    <property type="evidence" value="ECO:0007669"/>
    <property type="project" value="TreeGrafter"/>
</dbReference>
<dbReference type="InterPro" id="IPR000092">
    <property type="entry name" value="Polyprenyl_synt"/>
</dbReference>
<protein>
    <recommendedName>
        <fullName evidence="5">histone deacetylase</fullName>
        <ecNumber evidence="5">3.5.1.98</ecNumber>
    </recommendedName>
</protein>
<dbReference type="GO" id="GO:0004161">
    <property type="term" value="F:dimethylallyltranstransferase activity"/>
    <property type="evidence" value="ECO:0007669"/>
    <property type="project" value="TreeGrafter"/>
</dbReference>
<evidence type="ECO:0000259" key="14">
    <source>
        <dbReference type="Pfam" id="PF00850"/>
    </source>
</evidence>
<evidence type="ECO:0000256" key="11">
    <source>
        <dbReference type="ARBA" id="ARBA00023229"/>
    </source>
</evidence>
<reference evidence="15" key="2">
    <citation type="submission" date="2019-07" db="EMBL/GenBank/DDBJ databases">
        <authorList>
            <person name="Yang Y."/>
            <person name="Bocs S."/>
            <person name="Baudouin L."/>
        </authorList>
    </citation>
    <scope>NUCLEOTIDE SEQUENCE</scope>
    <source>
        <tissue evidence="15">Spear leaf of Hainan Tall coconut</tissue>
    </source>
</reference>
<comment type="cofactor">
    <cofactor evidence="1">
        <name>Mg(2+)</name>
        <dbReference type="ChEBI" id="CHEBI:18420"/>
    </cofactor>
</comment>
<keyword evidence="8" id="KW-0378">Hydrolase</keyword>
<sequence>MADGANGRAGGDVKVNFRQIYFDLKAELLDDPALDFTDEARQWIDKMLDYNVPGGKLNRGISVIDSYKLLKGTELSDNEVFLACALGWCIEWLQAFFLVIDDIMDNSHTRRGQLCWFRVEKVGLIAANDGIILRNHIFRILKRHFREKPYYVDLLDLFNEVEFQTASGQMLDLITTHEGEQDLSKYTMPVYRRIVQYKTAYYSFYLPVACALLMSGENLDNFVDVKSILVEMGTYFQVQDDYLDCFGDPEVIGKIGTDIEDFKCSWLVVQALDRANEAQKNILMENYGKSDPACVAKVKSIYKDLDLQFCQASAGGSIGAAVKINRGDADIAINWAGGLHHAKKCEASGFCYVNDIVLGILELLKFHRRVLYVDIDVHHGDGVEEAFFTTDRVMTVSFHKYGDFFPGTGHIKDNGFGKGKYYALNVPLNDGMDDDSFRGLFRPIIQKVMEVYQPDAVVLQCGADSLAGDRLGCFNLSVKGHADCLRYLRSFNVPLMVLGGGGYTIRNVARCWCYETAVAVGVEPDNKLPYNEYYEYFGPDYNLHIEPKNLENQNSPQDLERMRNVLLEHLSKIQHVPSPQFQARPPDAETPEEEEEDMDRRPQCQLWSGECYDSEPEEGQKPQHGHSSISDISAVHSDNVKPTCNCIHDNDKQPVILMAYVAKRATHSWS</sequence>
<dbReference type="InterPro" id="IPR023801">
    <property type="entry name" value="His_deacetylse_dom"/>
</dbReference>
<evidence type="ECO:0000256" key="13">
    <source>
        <dbReference type="SAM" id="MobiDB-lite"/>
    </source>
</evidence>
<dbReference type="EMBL" id="CM017877">
    <property type="protein sequence ID" value="KAG1347037.1"/>
    <property type="molecule type" value="Genomic_DNA"/>
</dbReference>
<comment type="similarity">
    <text evidence="4">Belongs to the FPP/GGPP synthase family.</text>
</comment>
<evidence type="ECO:0000256" key="1">
    <source>
        <dbReference type="ARBA" id="ARBA00001946"/>
    </source>
</evidence>
<dbReference type="AlphaFoldDB" id="A0A8K0IBX8"/>
<comment type="catalytic activity">
    <reaction evidence="12">
        <text>N(6)-acetyl-L-lysyl-[histone] + H2O = L-lysyl-[histone] + acetate</text>
        <dbReference type="Rhea" id="RHEA:58196"/>
        <dbReference type="Rhea" id="RHEA-COMP:9845"/>
        <dbReference type="Rhea" id="RHEA-COMP:11338"/>
        <dbReference type="ChEBI" id="CHEBI:15377"/>
        <dbReference type="ChEBI" id="CHEBI:29969"/>
        <dbReference type="ChEBI" id="CHEBI:30089"/>
        <dbReference type="ChEBI" id="CHEBI:61930"/>
        <dbReference type="EC" id="3.5.1.98"/>
    </reaction>
</comment>
<dbReference type="SUPFAM" id="SSF52768">
    <property type="entry name" value="Arginase/deacetylase"/>
    <property type="match status" value="1"/>
</dbReference>
<evidence type="ECO:0000256" key="8">
    <source>
        <dbReference type="ARBA" id="ARBA00022801"/>
    </source>
</evidence>
<dbReference type="FunFam" id="1.10.600.10:FF:000008">
    <property type="entry name" value="Farnesyl pyrophosphate synthase"/>
    <property type="match status" value="1"/>
</dbReference>
<name>A0A8K0IBX8_COCNU</name>
<dbReference type="OrthoDB" id="10257492at2759"/>
<dbReference type="CDD" id="cd00685">
    <property type="entry name" value="Trans_IPPS_HT"/>
    <property type="match status" value="1"/>
</dbReference>
<dbReference type="InterPro" id="IPR033749">
    <property type="entry name" value="Polyprenyl_synt_CS"/>
</dbReference>
<dbReference type="InterPro" id="IPR023696">
    <property type="entry name" value="Ureohydrolase_dom_sf"/>
</dbReference>
<gene>
    <name evidence="15" type="ORF">COCNU_06G008660</name>
</gene>
<dbReference type="PROSITE" id="PS00723">
    <property type="entry name" value="POLYPRENYL_SYNTHASE_1"/>
    <property type="match status" value="1"/>
</dbReference>
<evidence type="ECO:0000256" key="9">
    <source>
        <dbReference type="ARBA" id="ARBA00022842"/>
    </source>
</evidence>
<dbReference type="PANTHER" id="PTHR11525">
    <property type="entry name" value="FARNESYL-PYROPHOSPHATE SYNTHETASE"/>
    <property type="match status" value="1"/>
</dbReference>
<evidence type="ECO:0000256" key="10">
    <source>
        <dbReference type="ARBA" id="ARBA00022853"/>
    </source>
</evidence>
<keyword evidence="9" id="KW-0460">Magnesium</keyword>
<dbReference type="PANTHER" id="PTHR11525:SF0">
    <property type="entry name" value="FARNESYL PYROPHOSPHATE SYNTHASE"/>
    <property type="match status" value="1"/>
</dbReference>
<feature type="region of interest" description="Disordered" evidence="13">
    <location>
        <begin position="610"/>
        <end position="629"/>
    </location>
</feature>
<proteinExistence type="inferred from homology"/>
<evidence type="ECO:0000256" key="4">
    <source>
        <dbReference type="ARBA" id="ARBA00006706"/>
    </source>
</evidence>
<comment type="caution">
    <text evidence="15">The sequence shown here is derived from an EMBL/GenBank/DDBJ whole genome shotgun (WGS) entry which is preliminary data.</text>
</comment>
<dbReference type="Pfam" id="PF00348">
    <property type="entry name" value="polyprenyl_synt"/>
    <property type="match status" value="1"/>
</dbReference>
<dbReference type="InterPro" id="IPR003084">
    <property type="entry name" value="HDAC_I/II"/>
</dbReference>
<dbReference type="CDD" id="cd09991">
    <property type="entry name" value="HDAC_classI"/>
    <property type="match status" value="1"/>
</dbReference>
<keyword evidence="16" id="KW-1185">Reference proteome</keyword>
<evidence type="ECO:0000256" key="12">
    <source>
        <dbReference type="ARBA" id="ARBA00048287"/>
    </source>
</evidence>
<dbReference type="InterPro" id="IPR008949">
    <property type="entry name" value="Isoprenoid_synthase_dom_sf"/>
</dbReference>
<dbReference type="PRINTS" id="PR01270">
    <property type="entry name" value="HDASUPER"/>
</dbReference>
<dbReference type="Proteomes" id="UP000797356">
    <property type="component" value="Chromosome 6"/>
</dbReference>
<evidence type="ECO:0000256" key="6">
    <source>
        <dbReference type="ARBA" id="ARBA00022679"/>
    </source>
</evidence>
<evidence type="ECO:0000256" key="3">
    <source>
        <dbReference type="ARBA" id="ARBA00006457"/>
    </source>
</evidence>
<dbReference type="SFLD" id="SFLDS00005">
    <property type="entry name" value="Isoprenoid_Synthase_Type_I"/>
    <property type="match status" value="1"/>
</dbReference>
<keyword evidence="6" id="KW-0808">Transferase</keyword>
<evidence type="ECO:0000256" key="2">
    <source>
        <dbReference type="ARBA" id="ARBA00001947"/>
    </source>
</evidence>
<comment type="similarity">
    <text evidence="3">Belongs to the histone deacetylase family. HD type 1 subfamily.</text>
</comment>
<keyword evidence="7" id="KW-0479">Metal-binding</keyword>
<dbReference type="SFLD" id="SFLDG01017">
    <property type="entry name" value="Polyprenyl_Transferase_Like"/>
    <property type="match status" value="1"/>
</dbReference>
<dbReference type="GO" id="GO:0046872">
    <property type="term" value="F:metal ion binding"/>
    <property type="evidence" value="ECO:0007669"/>
    <property type="project" value="UniProtKB-KW"/>
</dbReference>
<organism evidence="15 16">
    <name type="scientific">Cocos nucifera</name>
    <name type="common">Coconut palm</name>
    <dbReference type="NCBI Taxonomy" id="13894"/>
    <lineage>
        <taxon>Eukaryota</taxon>
        <taxon>Viridiplantae</taxon>
        <taxon>Streptophyta</taxon>
        <taxon>Embryophyta</taxon>
        <taxon>Tracheophyta</taxon>
        <taxon>Spermatophyta</taxon>
        <taxon>Magnoliopsida</taxon>
        <taxon>Liliopsida</taxon>
        <taxon>Arecaceae</taxon>
        <taxon>Arecoideae</taxon>
        <taxon>Cocoseae</taxon>
        <taxon>Attaleinae</taxon>
        <taxon>Cocos</taxon>
    </lineage>
</organism>
<evidence type="ECO:0000256" key="7">
    <source>
        <dbReference type="ARBA" id="ARBA00022723"/>
    </source>
</evidence>
<feature type="domain" description="Histone deacetylase" evidence="14">
    <location>
        <begin position="307"/>
        <end position="517"/>
    </location>
</feature>
<dbReference type="EC" id="3.5.1.98" evidence="5"/>
<evidence type="ECO:0000313" key="15">
    <source>
        <dbReference type="EMBL" id="KAG1347037.1"/>
    </source>
</evidence>
<dbReference type="GO" id="GO:0004337">
    <property type="term" value="F:(2E,6E)-farnesyl diphosphate synthase activity"/>
    <property type="evidence" value="ECO:0007669"/>
    <property type="project" value="TreeGrafter"/>
</dbReference>
<evidence type="ECO:0000313" key="16">
    <source>
        <dbReference type="Proteomes" id="UP000797356"/>
    </source>
</evidence>
<dbReference type="InterPro" id="IPR000286">
    <property type="entry name" value="HDACs"/>
</dbReference>
<comment type="cofactor">
    <cofactor evidence="2">
        <name>Zn(2+)</name>
        <dbReference type="ChEBI" id="CHEBI:29105"/>
    </cofactor>
</comment>
<reference evidence="15" key="1">
    <citation type="journal article" date="2017" name="Gigascience">
        <title>The genome draft of coconut (Cocos nucifera).</title>
        <authorList>
            <person name="Xiao Y."/>
            <person name="Xu P."/>
            <person name="Fan H."/>
            <person name="Baudouin L."/>
            <person name="Xia W."/>
            <person name="Bocs S."/>
            <person name="Xu J."/>
            <person name="Li Q."/>
            <person name="Guo A."/>
            <person name="Zhou L."/>
            <person name="Li J."/>
            <person name="Wu Y."/>
            <person name="Ma Z."/>
            <person name="Armero A."/>
            <person name="Issali A.E."/>
            <person name="Liu N."/>
            <person name="Peng M."/>
            <person name="Yang Y."/>
        </authorList>
    </citation>
    <scope>NUCLEOTIDE SEQUENCE</scope>
    <source>
        <tissue evidence="15">Spear leaf of Hainan Tall coconut</tissue>
    </source>
</reference>
<accession>A0A8K0IBX8</accession>
<dbReference type="SUPFAM" id="SSF48576">
    <property type="entry name" value="Terpenoid synthases"/>
    <property type="match status" value="1"/>
</dbReference>
<keyword evidence="11" id="KW-0414">Isoprene biosynthesis</keyword>
<dbReference type="PRINTS" id="PR01271">
    <property type="entry name" value="HISDACETLASE"/>
</dbReference>
<dbReference type="Pfam" id="PF00850">
    <property type="entry name" value="Hist_deacetyl"/>
    <property type="match status" value="1"/>
</dbReference>
<evidence type="ECO:0000256" key="5">
    <source>
        <dbReference type="ARBA" id="ARBA00012111"/>
    </source>
</evidence>
<dbReference type="GO" id="GO:0005737">
    <property type="term" value="C:cytoplasm"/>
    <property type="evidence" value="ECO:0007669"/>
    <property type="project" value="TreeGrafter"/>
</dbReference>
<feature type="region of interest" description="Disordered" evidence="13">
    <location>
        <begin position="576"/>
        <end position="602"/>
    </location>
</feature>
<dbReference type="PROSITE" id="PS00444">
    <property type="entry name" value="POLYPRENYL_SYNTHASE_2"/>
    <property type="match status" value="1"/>
</dbReference>
<dbReference type="InterPro" id="IPR039702">
    <property type="entry name" value="FPS1-like"/>
</dbReference>
<keyword evidence="10" id="KW-0156">Chromatin regulator</keyword>
<dbReference type="GO" id="GO:0141221">
    <property type="term" value="F:histone deacetylase activity, hydrolytic mechanism"/>
    <property type="evidence" value="ECO:0007669"/>
    <property type="project" value="UniProtKB-EC"/>
</dbReference>
<dbReference type="Gene3D" id="1.10.600.10">
    <property type="entry name" value="Farnesyl Diphosphate Synthase"/>
    <property type="match status" value="1"/>
</dbReference>